<dbReference type="Pfam" id="PF13692">
    <property type="entry name" value="Glyco_trans_1_4"/>
    <property type="match status" value="1"/>
</dbReference>
<dbReference type="EMBL" id="PXYT01000011">
    <property type="protein sequence ID" value="PSR30359.1"/>
    <property type="molecule type" value="Genomic_DNA"/>
</dbReference>
<evidence type="ECO:0000313" key="2">
    <source>
        <dbReference type="EMBL" id="PSR30359.1"/>
    </source>
</evidence>
<proteinExistence type="predicted"/>
<protein>
    <submittedName>
        <fullName evidence="2">Glycosyl transferase family 1</fullName>
    </submittedName>
</protein>
<name>A0A2T2X796_9FIRM</name>
<dbReference type="AlphaFoldDB" id="A0A2T2X796"/>
<dbReference type="Gene3D" id="3.40.50.2000">
    <property type="entry name" value="Glycogen Phosphorylase B"/>
    <property type="match status" value="1"/>
</dbReference>
<evidence type="ECO:0000313" key="3">
    <source>
        <dbReference type="Proteomes" id="UP000242699"/>
    </source>
</evidence>
<keyword evidence="2" id="KW-0808">Transferase</keyword>
<dbReference type="PANTHER" id="PTHR12526">
    <property type="entry name" value="GLYCOSYLTRANSFERASE"/>
    <property type="match status" value="1"/>
</dbReference>
<accession>A0A2T2X796</accession>
<gene>
    <name evidence="2" type="ORF">C7B43_06500</name>
</gene>
<sequence>MRYPRFLLVGFYPLDRLDRAPKVRIMRMAESLSRITSLRVIVGSRRERARRIHQAWARNVLADIDAVYVESASSFATPVDILFLWQVKRRQIPLAIYVRDYYQHFPELYPPKNFREHVMTWLYVLTLYFYRRLATIIYVPSRELGRLVGGSDVRVLPPGGQREIVTPAVKAGSGPEQWVLYVGAQGPYDGVNLLIEAVHRLHHRMPQLRLALVMRRKEWPQISPVPYVNMVEAQGNELDLWYRRASLAVIPRLNTAYTKMAWPVKLMDYLSHGLGVVVTDNSEAARFVERYQVGQRCQPDSESLAETLENCLQSPWLLDQYRKNALRVIAQEHSWDHRAATVVSDLLPRMQQSNGTSRTKGSSRTGGC</sequence>
<comment type="caution">
    <text evidence="2">The sequence shown here is derived from an EMBL/GenBank/DDBJ whole genome shotgun (WGS) entry which is preliminary data.</text>
</comment>
<dbReference type="Proteomes" id="UP000242699">
    <property type="component" value="Unassembled WGS sequence"/>
</dbReference>
<feature type="region of interest" description="Disordered" evidence="1">
    <location>
        <begin position="348"/>
        <end position="368"/>
    </location>
</feature>
<dbReference type="SUPFAM" id="SSF53756">
    <property type="entry name" value="UDP-Glycosyltransferase/glycogen phosphorylase"/>
    <property type="match status" value="1"/>
</dbReference>
<dbReference type="GO" id="GO:0016757">
    <property type="term" value="F:glycosyltransferase activity"/>
    <property type="evidence" value="ECO:0007669"/>
    <property type="project" value="TreeGrafter"/>
</dbReference>
<feature type="compositionally biased region" description="Polar residues" evidence="1">
    <location>
        <begin position="350"/>
        <end position="368"/>
    </location>
</feature>
<reference evidence="2 3" key="1">
    <citation type="journal article" date="2014" name="BMC Genomics">
        <title>Comparison of environmental and isolate Sulfobacillus genomes reveals diverse carbon, sulfur, nitrogen, and hydrogen metabolisms.</title>
        <authorList>
            <person name="Justice N.B."/>
            <person name="Norman A."/>
            <person name="Brown C.T."/>
            <person name="Singh A."/>
            <person name="Thomas B.C."/>
            <person name="Banfield J.F."/>
        </authorList>
    </citation>
    <scope>NUCLEOTIDE SEQUENCE [LARGE SCALE GENOMIC DNA]</scope>
    <source>
        <strain evidence="2">AMDSBA1</strain>
    </source>
</reference>
<dbReference type="PANTHER" id="PTHR12526:SF600">
    <property type="entry name" value="GLYCOSYL TRANSFERASE GROUP 1"/>
    <property type="match status" value="1"/>
</dbReference>
<organism evidence="2 3">
    <name type="scientific">Sulfobacillus benefaciens</name>
    <dbReference type="NCBI Taxonomy" id="453960"/>
    <lineage>
        <taxon>Bacteria</taxon>
        <taxon>Bacillati</taxon>
        <taxon>Bacillota</taxon>
        <taxon>Clostridia</taxon>
        <taxon>Eubacteriales</taxon>
        <taxon>Clostridiales Family XVII. Incertae Sedis</taxon>
        <taxon>Sulfobacillus</taxon>
    </lineage>
</organism>
<evidence type="ECO:0000256" key="1">
    <source>
        <dbReference type="SAM" id="MobiDB-lite"/>
    </source>
</evidence>